<proteinExistence type="predicted"/>
<dbReference type="eggNOG" id="KOG1217">
    <property type="taxonomic scope" value="Eukaryota"/>
</dbReference>
<dbReference type="AlphaFoldDB" id="H2ZIZ7"/>
<name>H2ZIZ7_CIOSA</name>
<dbReference type="Pfam" id="PF12662">
    <property type="entry name" value="cEGF"/>
    <property type="match status" value="1"/>
</dbReference>
<evidence type="ECO:0000256" key="2">
    <source>
        <dbReference type="ARBA" id="ARBA00022729"/>
    </source>
</evidence>
<evidence type="ECO:0000259" key="6">
    <source>
        <dbReference type="PROSITE" id="PS50025"/>
    </source>
</evidence>
<evidence type="ECO:0000313" key="7">
    <source>
        <dbReference type="Ensembl" id="ENSCSAVP00000017563.1"/>
    </source>
</evidence>
<feature type="domain" description="Laminin G" evidence="6">
    <location>
        <begin position="93"/>
        <end position="267"/>
    </location>
</feature>
<evidence type="ECO:0000256" key="4">
    <source>
        <dbReference type="ARBA" id="ARBA00023157"/>
    </source>
</evidence>
<keyword evidence="2" id="KW-0732">Signal</keyword>
<accession>H2ZIZ7</accession>
<dbReference type="HOGENOM" id="CLU_614756_0_0_1"/>
<dbReference type="Gene3D" id="2.60.120.200">
    <property type="match status" value="2"/>
</dbReference>
<dbReference type="STRING" id="51511.ENSCSAVP00000017563"/>
<dbReference type="SMART" id="SM00179">
    <property type="entry name" value="EGF_CA"/>
    <property type="match status" value="2"/>
</dbReference>
<keyword evidence="3" id="KW-0677">Repeat</keyword>
<dbReference type="Gene3D" id="2.10.25.10">
    <property type="entry name" value="Laminin"/>
    <property type="match status" value="2"/>
</dbReference>
<dbReference type="InterPro" id="IPR026823">
    <property type="entry name" value="cEGF"/>
</dbReference>
<dbReference type="PROSITE" id="PS50025">
    <property type="entry name" value="LAM_G_DOMAIN"/>
    <property type="match status" value="2"/>
</dbReference>
<reference evidence="7" key="2">
    <citation type="submission" date="2025-08" db="UniProtKB">
        <authorList>
            <consortium name="Ensembl"/>
        </authorList>
    </citation>
    <scope>IDENTIFICATION</scope>
</reference>
<dbReference type="InParanoid" id="H2ZIZ7"/>
<reference evidence="7" key="3">
    <citation type="submission" date="2025-09" db="UniProtKB">
        <authorList>
            <consortium name="Ensembl"/>
        </authorList>
    </citation>
    <scope>IDENTIFICATION</scope>
</reference>
<evidence type="ECO:0000256" key="5">
    <source>
        <dbReference type="PROSITE-ProRule" id="PRU00122"/>
    </source>
</evidence>
<evidence type="ECO:0000256" key="1">
    <source>
        <dbReference type="ARBA" id="ARBA00022536"/>
    </source>
</evidence>
<organism evidence="7 8">
    <name type="scientific">Ciona savignyi</name>
    <name type="common">Pacific transparent sea squirt</name>
    <dbReference type="NCBI Taxonomy" id="51511"/>
    <lineage>
        <taxon>Eukaryota</taxon>
        <taxon>Metazoa</taxon>
        <taxon>Chordata</taxon>
        <taxon>Tunicata</taxon>
        <taxon>Ascidiacea</taxon>
        <taxon>Phlebobranchia</taxon>
        <taxon>Cionidae</taxon>
        <taxon>Ciona</taxon>
    </lineage>
</organism>
<dbReference type="Ensembl" id="ENSCSAVT00000017754.1">
    <property type="protein sequence ID" value="ENSCSAVP00000017563.1"/>
    <property type="gene ID" value="ENSCSAVG00000010347.1"/>
</dbReference>
<dbReference type="PROSITE" id="PS01186">
    <property type="entry name" value="EGF_2"/>
    <property type="match status" value="1"/>
</dbReference>
<dbReference type="InterPro" id="IPR009030">
    <property type="entry name" value="Growth_fac_rcpt_cys_sf"/>
</dbReference>
<dbReference type="SMART" id="SM00282">
    <property type="entry name" value="LamG"/>
    <property type="match status" value="2"/>
</dbReference>
<dbReference type="GeneTree" id="ENSGT00940000154035"/>
<dbReference type="InterPro" id="IPR050751">
    <property type="entry name" value="ECM_structural_protein"/>
</dbReference>
<keyword evidence="1" id="KW-0245">EGF-like domain</keyword>
<keyword evidence="8" id="KW-1185">Reference proteome</keyword>
<dbReference type="PROSITE" id="PS01187">
    <property type="entry name" value="EGF_CA"/>
    <property type="match status" value="1"/>
</dbReference>
<dbReference type="SUPFAM" id="SSF49899">
    <property type="entry name" value="Concanavalin A-like lectins/glucanases"/>
    <property type="match status" value="2"/>
</dbReference>
<dbReference type="SMART" id="SM00181">
    <property type="entry name" value="EGF"/>
    <property type="match status" value="2"/>
</dbReference>
<evidence type="ECO:0000256" key="3">
    <source>
        <dbReference type="ARBA" id="ARBA00022737"/>
    </source>
</evidence>
<dbReference type="Proteomes" id="UP000007875">
    <property type="component" value="Unassembled WGS sequence"/>
</dbReference>
<dbReference type="CDD" id="cd00110">
    <property type="entry name" value="LamG"/>
    <property type="match status" value="2"/>
</dbReference>
<dbReference type="GO" id="GO:0005509">
    <property type="term" value="F:calcium ion binding"/>
    <property type="evidence" value="ECO:0007669"/>
    <property type="project" value="InterPro"/>
</dbReference>
<dbReference type="InterPro" id="IPR001881">
    <property type="entry name" value="EGF-like_Ca-bd_dom"/>
</dbReference>
<dbReference type="SUPFAM" id="SSF57184">
    <property type="entry name" value="Growth factor receptor domain"/>
    <property type="match status" value="1"/>
</dbReference>
<feature type="domain" description="Laminin G" evidence="6">
    <location>
        <begin position="272"/>
        <end position="446"/>
    </location>
</feature>
<feature type="disulfide bond" evidence="5">
    <location>
        <begin position="240"/>
        <end position="267"/>
    </location>
</feature>
<evidence type="ECO:0000313" key="8">
    <source>
        <dbReference type="Proteomes" id="UP000007875"/>
    </source>
</evidence>
<dbReference type="OMA" id="HMEFQFS"/>
<dbReference type="PANTHER" id="PTHR24034">
    <property type="entry name" value="EGF-LIKE DOMAIN-CONTAINING PROTEIN"/>
    <property type="match status" value="1"/>
</dbReference>
<dbReference type="FunFam" id="2.10.25.10:FF:000240">
    <property type="entry name" value="Vitamin K-dependent protein S"/>
    <property type="match status" value="1"/>
</dbReference>
<keyword evidence="4 5" id="KW-1015">Disulfide bond</keyword>
<protein>
    <recommendedName>
        <fullName evidence="6">Laminin G domain-containing protein</fullName>
    </recommendedName>
</protein>
<reference evidence="8" key="1">
    <citation type="submission" date="2003-08" db="EMBL/GenBank/DDBJ databases">
        <authorList>
            <person name="Birren B."/>
            <person name="Nusbaum C."/>
            <person name="Abebe A."/>
            <person name="Abouelleil A."/>
            <person name="Adekoya E."/>
            <person name="Ait-zahra M."/>
            <person name="Allen N."/>
            <person name="Allen T."/>
            <person name="An P."/>
            <person name="Anderson M."/>
            <person name="Anderson S."/>
            <person name="Arachchi H."/>
            <person name="Armbruster J."/>
            <person name="Bachantsang P."/>
            <person name="Baldwin J."/>
            <person name="Barry A."/>
            <person name="Bayul T."/>
            <person name="Blitshsteyn B."/>
            <person name="Bloom T."/>
            <person name="Blye J."/>
            <person name="Boguslavskiy L."/>
            <person name="Borowsky M."/>
            <person name="Boukhgalter B."/>
            <person name="Brunache A."/>
            <person name="Butler J."/>
            <person name="Calixte N."/>
            <person name="Calvo S."/>
            <person name="Camarata J."/>
            <person name="Campo K."/>
            <person name="Chang J."/>
            <person name="Cheshatsang Y."/>
            <person name="Citroen M."/>
            <person name="Collymore A."/>
            <person name="Considine T."/>
            <person name="Cook A."/>
            <person name="Cooke P."/>
            <person name="Corum B."/>
            <person name="Cuomo C."/>
            <person name="David R."/>
            <person name="Dawoe T."/>
            <person name="Degray S."/>
            <person name="Dodge S."/>
            <person name="Dooley K."/>
            <person name="Dorje P."/>
            <person name="Dorjee K."/>
            <person name="Dorris L."/>
            <person name="Duffey N."/>
            <person name="Dupes A."/>
            <person name="Elkins T."/>
            <person name="Engels R."/>
            <person name="Erickson J."/>
            <person name="Farina A."/>
            <person name="Faro S."/>
            <person name="Ferreira P."/>
            <person name="Fischer H."/>
            <person name="Fitzgerald M."/>
            <person name="Foley K."/>
            <person name="Gage D."/>
            <person name="Galagan J."/>
            <person name="Gearin G."/>
            <person name="Gnerre S."/>
            <person name="Gnirke A."/>
            <person name="Goyette A."/>
            <person name="Graham J."/>
            <person name="Grandbois E."/>
            <person name="Gyaltsen K."/>
            <person name="Hafez N."/>
            <person name="Hagopian D."/>
            <person name="Hagos B."/>
            <person name="Hall J."/>
            <person name="Hatcher B."/>
            <person name="Heller A."/>
            <person name="Higgins H."/>
            <person name="Honan T."/>
            <person name="Horn A."/>
            <person name="Houde N."/>
            <person name="Hughes L."/>
            <person name="Hulme W."/>
            <person name="Husby E."/>
            <person name="Iliev I."/>
            <person name="Jaffe D."/>
            <person name="Jones C."/>
            <person name="Kamal M."/>
            <person name="Kamat A."/>
            <person name="Kamvysselis M."/>
            <person name="Karlsson E."/>
            <person name="Kells C."/>
            <person name="Kieu A."/>
            <person name="Kisner P."/>
            <person name="Kodira C."/>
            <person name="Kulbokas E."/>
            <person name="Labutti K."/>
            <person name="Lama D."/>
            <person name="Landers T."/>
            <person name="Leger J."/>
            <person name="Levine S."/>
            <person name="Lewis D."/>
            <person name="Lewis T."/>
            <person name="Lindblad-toh K."/>
            <person name="Liu X."/>
            <person name="Lokyitsang T."/>
            <person name="Lokyitsang Y."/>
            <person name="Lucien O."/>
            <person name="Lui A."/>
            <person name="Ma L.J."/>
            <person name="Mabbitt R."/>
            <person name="Macdonald J."/>
            <person name="Maclean C."/>
            <person name="Major J."/>
            <person name="Manning J."/>
            <person name="Marabella R."/>
            <person name="Maru K."/>
            <person name="Matthews C."/>
            <person name="Mauceli E."/>
            <person name="Mccarthy M."/>
            <person name="Mcdonough S."/>
            <person name="Mcghee T."/>
            <person name="Meldrim J."/>
            <person name="Meneus L."/>
            <person name="Mesirov J."/>
            <person name="Mihalev A."/>
            <person name="Mihova T."/>
            <person name="Mikkelsen T."/>
            <person name="Mlenga V."/>
            <person name="Moru K."/>
            <person name="Mozes J."/>
            <person name="Mulrain L."/>
            <person name="Munson G."/>
            <person name="Naylor J."/>
            <person name="Newes C."/>
            <person name="Nguyen C."/>
            <person name="Nguyen N."/>
            <person name="Nguyen T."/>
            <person name="Nicol R."/>
            <person name="Nielsen C."/>
            <person name="Nizzari M."/>
            <person name="Norbu C."/>
            <person name="Norbu N."/>
            <person name="O'donnell P."/>
            <person name="Okoawo O."/>
            <person name="O'leary S."/>
            <person name="Omotosho B."/>
            <person name="O'neill K."/>
            <person name="Osman S."/>
            <person name="Parker S."/>
            <person name="Perrin D."/>
            <person name="Phunkhang P."/>
            <person name="Piqani B."/>
            <person name="Purcell S."/>
            <person name="Rachupka T."/>
            <person name="Ramasamy U."/>
            <person name="Rameau R."/>
            <person name="Ray V."/>
            <person name="Raymond C."/>
            <person name="Retta R."/>
            <person name="Richardson S."/>
            <person name="Rise C."/>
            <person name="Rodriguez J."/>
            <person name="Rogers J."/>
            <person name="Rogov P."/>
            <person name="Rutman M."/>
            <person name="Schupbach R."/>
            <person name="Seaman C."/>
            <person name="Settipalli S."/>
            <person name="Sharpe T."/>
            <person name="Sheridan J."/>
            <person name="Sherpa N."/>
            <person name="Shi J."/>
            <person name="Smirnov S."/>
            <person name="Smith C."/>
            <person name="Sougnez C."/>
            <person name="Spencer B."/>
            <person name="Stalker J."/>
            <person name="Stange-thomann N."/>
            <person name="Stavropoulos S."/>
            <person name="Stetson K."/>
            <person name="Stone C."/>
            <person name="Stone S."/>
            <person name="Stubbs M."/>
            <person name="Talamas J."/>
            <person name="Tchuinga P."/>
            <person name="Tenzing P."/>
            <person name="Tesfaye S."/>
            <person name="Theodore J."/>
            <person name="Thoulutsang Y."/>
            <person name="Topham K."/>
            <person name="Towey S."/>
            <person name="Tsamla T."/>
            <person name="Tsomo N."/>
            <person name="Vallee D."/>
            <person name="Vassiliev H."/>
            <person name="Venkataraman V."/>
            <person name="Vinson J."/>
            <person name="Vo A."/>
            <person name="Wade C."/>
            <person name="Wang S."/>
            <person name="Wangchuk T."/>
            <person name="Wangdi T."/>
            <person name="Whittaker C."/>
            <person name="Wilkinson J."/>
            <person name="Wu Y."/>
            <person name="Wyman D."/>
            <person name="Yadav S."/>
            <person name="Yang S."/>
            <person name="Yang X."/>
            <person name="Yeager S."/>
            <person name="Yee E."/>
            <person name="Young G."/>
            <person name="Zainoun J."/>
            <person name="Zembeck L."/>
            <person name="Zimmer A."/>
            <person name="Zody M."/>
            <person name="Lander E."/>
        </authorList>
    </citation>
    <scope>NUCLEOTIDE SEQUENCE [LARGE SCALE GENOMIC DNA]</scope>
</reference>
<dbReference type="InterPro" id="IPR001791">
    <property type="entry name" value="Laminin_G"/>
</dbReference>
<sequence length="446" mass="48696">TIGACQQRCENLQGSFQCLCTEGFVLSDDGRTCIDVDECSSDDVNCQDKCFNTEGSFTCGCTRGFILGDDQRSCSPEVGCLGSRQANQTLRWRLKIGTKSNDFGNQKIVKSFRKKVNLSLRFRTFDNDGVLLGVSDSTGDTYIYIIIRNRQLEAGIKRASGGLVVLTANSSVSNGKWNTVNLKKIGTSAALIINGTTFARKRVHSLAPKFKTGTLIYLGGLPKNHTITDTIGIDPQYTGCMSHIRSKGCKVKWFPSKPDLFSEHTGCYESIQSGSYFDGTGYLQLGSSQIRVVTYFKFRALIRTSYPNGVLVSAGTNTGGKLMLSLVDGAIRAQVMNISGTSLYFSSYAKEGRLLCTGLWMSVYCKISSRGKISLYVDGQSGSQVGKGLKFRFDPTQPIYIGGLPSDSSSNFNGNMRKIFVNDRSVDLSKSSNYVGVDAFSMPAMR</sequence>
<dbReference type="PANTHER" id="PTHR24034:SF209">
    <property type="entry name" value="EGF-LIKE DOMAIN-CONTAINING PROTEIN"/>
    <property type="match status" value="1"/>
</dbReference>
<comment type="caution">
    <text evidence="5">Lacks conserved residue(s) required for the propagation of feature annotation.</text>
</comment>
<dbReference type="InterPro" id="IPR000742">
    <property type="entry name" value="EGF"/>
</dbReference>
<dbReference type="InterPro" id="IPR013320">
    <property type="entry name" value="ConA-like_dom_sf"/>
</dbReference>
<dbReference type="InterPro" id="IPR018097">
    <property type="entry name" value="EGF_Ca-bd_CS"/>
</dbReference>
<dbReference type="Pfam" id="PF02210">
    <property type="entry name" value="Laminin_G_2"/>
    <property type="match status" value="2"/>
</dbReference>
<dbReference type="CDD" id="cd19941">
    <property type="entry name" value="TIL"/>
    <property type="match status" value="1"/>
</dbReference>